<evidence type="ECO:0000256" key="2">
    <source>
        <dbReference type="SAM" id="Coils"/>
    </source>
</evidence>
<sequence length="134" mass="15254">MGPKLRQLRRQMGWSQHELARRSGVDRATISAIESGKRDPSGSTMRKLADALGVPVAELYKEPLEQLTAIYERTDDGWWIVEVPEIPGAVSQGRTLEEARFMIRDAVRLLLEARRELAEQEHEGHEVIREPLTL</sequence>
<dbReference type="GO" id="GO:0005829">
    <property type="term" value="C:cytosol"/>
    <property type="evidence" value="ECO:0007669"/>
    <property type="project" value="TreeGrafter"/>
</dbReference>
<dbReference type="eggNOG" id="COG1598">
    <property type="taxonomic scope" value="Bacteria"/>
</dbReference>
<dbReference type="Pfam" id="PF15919">
    <property type="entry name" value="HicB_lk_antitox"/>
    <property type="match status" value="1"/>
</dbReference>
<evidence type="ECO:0000259" key="3">
    <source>
        <dbReference type="PROSITE" id="PS50943"/>
    </source>
</evidence>
<dbReference type="InterPro" id="IPR031807">
    <property type="entry name" value="HicB-like"/>
</dbReference>
<evidence type="ECO:0000313" key="5">
    <source>
        <dbReference type="Proteomes" id="UP000006637"/>
    </source>
</evidence>
<dbReference type="Pfam" id="PF01381">
    <property type="entry name" value="HTH_3"/>
    <property type="match status" value="1"/>
</dbReference>
<name>Q1AYH0_RUBXD</name>
<dbReference type="InterPro" id="IPR001387">
    <property type="entry name" value="Cro/C1-type_HTH"/>
</dbReference>
<dbReference type="PROSITE" id="PS50943">
    <property type="entry name" value="HTH_CROC1"/>
    <property type="match status" value="1"/>
</dbReference>
<dbReference type="GO" id="GO:0003677">
    <property type="term" value="F:DNA binding"/>
    <property type="evidence" value="ECO:0007669"/>
    <property type="project" value="UniProtKB-KW"/>
</dbReference>
<keyword evidence="5" id="KW-1185">Reference proteome</keyword>
<organism evidence="4 5">
    <name type="scientific">Rubrobacter xylanophilus (strain DSM 9941 / JCM 11954 / NBRC 16129 / PRD-1)</name>
    <dbReference type="NCBI Taxonomy" id="266117"/>
    <lineage>
        <taxon>Bacteria</taxon>
        <taxon>Bacillati</taxon>
        <taxon>Actinomycetota</taxon>
        <taxon>Rubrobacteria</taxon>
        <taxon>Rubrobacterales</taxon>
        <taxon>Rubrobacteraceae</taxon>
        <taxon>Rubrobacter</taxon>
    </lineage>
</organism>
<evidence type="ECO:0000313" key="4">
    <source>
        <dbReference type="EMBL" id="ABG03558.1"/>
    </source>
</evidence>
<keyword evidence="1" id="KW-0238">DNA-binding</keyword>
<dbReference type="SUPFAM" id="SSF47413">
    <property type="entry name" value="lambda repressor-like DNA-binding domains"/>
    <property type="match status" value="1"/>
</dbReference>
<evidence type="ECO:0000256" key="1">
    <source>
        <dbReference type="ARBA" id="ARBA00023125"/>
    </source>
</evidence>
<dbReference type="AlphaFoldDB" id="Q1AYH0"/>
<dbReference type="EMBL" id="CP000386">
    <property type="protein sequence ID" value="ABG03558.1"/>
    <property type="molecule type" value="Genomic_DNA"/>
</dbReference>
<dbReference type="SUPFAM" id="SSF143100">
    <property type="entry name" value="TTHA1013/TTHA0281-like"/>
    <property type="match status" value="1"/>
</dbReference>
<dbReference type="HOGENOM" id="CLU_1894658_0_0_11"/>
<dbReference type="Gene3D" id="1.10.260.40">
    <property type="entry name" value="lambda repressor-like DNA-binding domains"/>
    <property type="match status" value="1"/>
</dbReference>
<feature type="domain" description="HTH cro/C1-type" evidence="3">
    <location>
        <begin position="5"/>
        <end position="59"/>
    </location>
</feature>
<dbReference type="InterPro" id="IPR035069">
    <property type="entry name" value="TTHA1013/TTHA0281-like"/>
</dbReference>
<dbReference type="PANTHER" id="PTHR46797:SF1">
    <property type="entry name" value="METHYLPHOSPHONATE SYNTHASE"/>
    <property type="match status" value="1"/>
</dbReference>
<proteinExistence type="predicted"/>
<dbReference type="GO" id="GO:0003700">
    <property type="term" value="F:DNA-binding transcription factor activity"/>
    <property type="evidence" value="ECO:0007669"/>
    <property type="project" value="TreeGrafter"/>
</dbReference>
<dbReference type="CDD" id="cd00093">
    <property type="entry name" value="HTH_XRE"/>
    <property type="match status" value="1"/>
</dbReference>
<dbReference type="PANTHER" id="PTHR46797">
    <property type="entry name" value="HTH-TYPE TRANSCRIPTIONAL REGULATOR"/>
    <property type="match status" value="1"/>
</dbReference>
<dbReference type="RefSeq" id="WP_011563576.1">
    <property type="nucleotide sequence ID" value="NC_008148.1"/>
</dbReference>
<dbReference type="Gene3D" id="3.30.160.250">
    <property type="match status" value="1"/>
</dbReference>
<protein>
    <submittedName>
        <fullName evidence="4">Transcriptional regulator, XRE family</fullName>
    </submittedName>
</protein>
<dbReference type="SMART" id="SM00530">
    <property type="entry name" value="HTH_XRE"/>
    <property type="match status" value="1"/>
</dbReference>
<reference evidence="4 5" key="1">
    <citation type="submission" date="2006-06" db="EMBL/GenBank/DDBJ databases">
        <title>Complete sequence of Rubrobacter xylanophilus DSM 9941.</title>
        <authorList>
            <consortium name="US DOE Joint Genome Institute"/>
            <person name="Copeland A."/>
            <person name="Lucas S."/>
            <person name="Lapidus A."/>
            <person name="Barry K."/>
            <person name="Detter J.C."/>
            <person name="Glavina del Rio T."/>
            <person name="Hammon N."/>
            <person name="Israni S."/>
            <person name="Dalin E."/>
            <person name="Tice H."/>
            <person name="Pitluck S."/>
            <person name="Munk A.C."/>
            <person name="Brettin T."/>
            <person name="Bruce D."/>
            <person name="Han C."/>
            <person name="Tapia R."/>
            <person name="Gilna P."/>
            <person name="Schmutz J."/>
            <person name="Larimer F."/>
            <person name="Land M."/>
            <person name="Hauser L."/>
            <person name="Kyrpides N."/>
            <person name="Lykidis A."/>
            <person name="da Costa M.S."/>
            <person name="Rainey F.A."/>
            <person name="Empadinhas N."/>
            <person name="Jolivet E."/>
            <person name="Battista J.R."/>
            <person name="Richardson P."/>
        </authorList>
    </citation>
    <scope>NUCLEOTIDE SEQUENCE [LARGE SCALE GENOMIC DNA]</scope>
    <source>
        <strain evidence="5">DSM 9941 / NBRC 16129 / PRD-1</strain>
    </source>
</reference>
<gene>
    <name evidence="4" type="ordered locus">Rxyl_0586</name>
</gene>
<keyword evidence="2" id="KW-0175">Coiled coil</keyword>
<dbReference type="KEGG" id="rxy:Rxyl_0586"/>
<dbReference type="PhylomeDB" id="Q1AYH0"/>
<dbReference type="eggNOG" id="COG1476">
    <property type="taxonomic scope" value="Bacteria"/>
</dbReference>
<dbReference type="InterPro" id="IPR050807">
    <property type="entry name" value="TransReg_Diox_bact_type"/>
</dbReference>
<accession>Q1AYH0</accession>
<dbReference type="Proteomes" id="UP000006637">
    <property type="component" value="Chromosome"/>
</dbReference>
<feature type="coiled-coil region" evidence="2">
    <location>
        <begin position="103"/>
        <end position="130"/>
    </location>
</feature>
<dbReference type="InterPro" id="IPR010982">
    <property type="entry name" value="Lambda_DNA-bd_dom_sf"/>
</dbReference>
<dbReference type="STRING" id="266117.Rxyl_0586"/>